<name>A0A813QV19_9BILA</name>
<dbReference type="Gene3D" id="2.10.60.10">
    <property type="entry name" value="CD59"/>
    <property type="match status" value="1"/>
</dbReference>
<dbReference type="OrthoDB" id="10409528at2759"/>
<evidence type="ECO:0000313" key="3">
    <source>
        <dbReference type="Proteomes" id="UP000663879"/>
    </source>
</evidence>
<keyword evidence="3" id="KW-1185">Reference proteome</keyword>
<accession>A0A813QV19</accession>
<dbReference type="AlphaFoldDB" id="A0A813QV19"/>
<protein>
    <submittedName>
        <fullName evidence="2">Uncharacterized protein</fullName>
    </submittedName>
</protein>
<comment type="caution">
    <text evidence="2">The sequence shown here is derived from an EMBL/GenBank/DDBJ whole genome shotgun (WGS) entry which is preliminary data.</text>
</comment>
<keyword evidence="1" id="KW-0732">Signal</keyword>
<sequence length="132" mass="14640">MNNYKLFLISLIFLIVHSTTDCLVCYVCDSSIQSNCLNGPFDGLNSSKPSLNAICMATYSYNGEAISKVIRGFSNTCQSYSNTSTRVYCCSFDHCNTFNNLRILATSNANSIPSSISMCFTILFLKMVLFLL</sequence>
<evidence type="ECO:0000256" key="1">
    <source>
        <dbReference type="SAM" id="SignalP"/>
    </source>
</evidence>
<proteinExistence type="predicted"/>
<feature type="signal peptide" evidence="1">
    <location>
        <begin position="1"/>
        <end position="22"/>
    </location>
</feature>
<dbReference type="EMBL" id="CAJNOC010000534">
    <property type="protein sequence ID" value="CAF0773421.1"/>
    <property type="molecule type" value="Genomic_DNA"/>
</dbReference>
<dbReference type="InterPro" id="IPR045860">
    <property type="entry name" value="Snake_toxin-like_sf"/>
</dbReference>
<feature type="chain" id="PRO_5032569661" evidence="1">
    <location>
        <begin position="23"/>
        <end position="132"/>
    </location>
</feature>
<dbReference type="Proteomes" id="UP000663879">
    <property type="component" value="Unassembled WGS sequence"/>
</dbReference>
<reference evidence="2" key="1">
    <citation type="submission" date="2021-02" db="EMBL/GenBank/DDBJ databases">
        <authorList>
            <person name="Nowell W R."/>
        </authorList>
    </citation>
    <scope>NUCLEOTIDE SEQUENCE</scope>
    <source>
        <strain evidence="2">Ploen Becks lab</strain>
    </source>
</reference>
<evidence type="ECO:0000313" key="2">
    <source>
        <dbReference type="EMBL" id="CAF0773421.1"/>
    </source>
</evidence>
<organism evidence="2 3">
    <name type="scientific">Brachionus calyciflorus</name>
    <dbReference type="NCBI Taxonomy" id="104777"/>
    <lineage>
        <taxon>Eukaryota</taxon>
        <taxon>Metazoa</taxon>
        <taxon>Spiralia</taxon>
        <taxon>Gnathifera</taxon>
        <taxon>Rotifera</taxon>
        <taxon>Eurotatoria</taxon>
        <taxon>Monogononta</taxon>
        <taxon>Pseudotrocha</taxon>
        <taxon>Ploima</taxon>
        <taxon>Brachionidae</taxon>
        <taxon>Brachionus</taxon>
    </lineage>
</organism>
<gene>
    <name evidence="2" type="ORF">OXX778_LOCUS5077</name>
</gene>